<evidence type="ECO:0000256" key="5">
    <source>
        <dbReference type="ARBA" id="ARBA00023295"/>
    </source>
</evidence>
<feature type="region of interest" description="Disordered" evidence="8">
    <location>
        <begin position="384"/>
        <end position="418"/>
    </location>
</feature>
<dbReference type="RefSeq" id="WP_263796252.1">
    <property type="nucleotide sequence ID" value="NZ_AP027141.1"/>
</dbReference>
<dbReference type="PROSITE" id="PS00659">
    <property type="entry name" value="GLYCOSYL_HYDROL_F5"/>
    <property type="match status" value="1"/>
</dbReference>
<keyword evidence="5 7" id="KW-0326">Glycosidase</keyword>
<dbReference type="InterPro" id="IPR017853">
    <property type="entry name" value="GH"/>
</dbReference>
<evidence type="ECO:0000259" key="10">
    <source>
        <dbReference type="PROSITE" id="PS51173"/>
    </source>
</evidence>
<dbReference type="Gene3D" id="3.20.20.80">
    <property type="entry name" value="Glycosidases"/>
    <property type="match status" value="1"/>
</dbReference>
<accession>A0ABM8DW65</accession>
<comment type="catalytic activity">
    <reaction evidence="1 7">
        <text>Endohydrolysis of (1-&gt;4)-beta-D-glucosidic linkages in cellulose, lichenin and cereal beta-D-glucans.</text>
        <dbReference type="EC" id="3.2.1.4"/>
    </reaction>
</comment>
<feature type="signal peptide" evidence="9">
    <location>
        <begin position="1"/>
        <end position="38"/>
    </location>
</feature>
<keyword evidence="4 7" id="KW-0119">Carbohydrate metabolism</keyword>
<sequence length="523" mass="55789">MPPAILRRARLRRALAATVTAALIVVAGVVGTAAPAQAATSGWLSTSGSRVVTSSGSAYTIKATAWFGMETPNCTPHGLWSISLDSGLARIAAMGFNTIRLPFSNECLAAKSSNSINAQVNPKLVSLTPLKLMDTVIARAKAHGLNVILDRHRPDSGSQSELWYTDRYSEKRWISDWTMLAKRYRTNSTVIGFDLHNEPHGAACWGCGDAKRDWRAAATRAGNAVLAVNPRLLIIVEGVERESDGTSTWWGGGLRGVRTKPVTLAVNNRVVYSPHDYPATVYPQSWFSASNYPANLPAIWERNWGYIQTKGIAPVLLGEFGTKYETSSDRKWLKTLVRYLDARRMGFMYWSFNPNSGDTGGLVKDDWVTPQKSKLAVLAPILGESATPKPAPTASSTPKPTPTKSSTPTPAPSPSASSANAAGLRVTYVTQSAWADGYVAQIAVTGVKKAAKSWSVSWRSPGITGIVNSWGLSCSIASSVVTCRGSDWAALVAAGQTVNVGLQAAASSAPANPVITVRSKLAS</sequence>
<dbReference type="Pfam" id="PF00150">
    <property type="entry name" value="Cellulase"/>
    <property type="match status" value="1"/>
</dbReference>
<dbReference type="Proteomes" id="UP001317779">
    <property type="component" value="Chromosome"/>
</dbReference>
<evidence type="ECO:0000256" key="4">
    <source>
        <dbReference type="ARBA" id="ARBA00023277"/>
    </source>
</evidence>
<dbReference type="InterPro" id="IPR012291">
    <property type="entry name" value="CBM2_carb-bd_dom_sf"/>
</dbReference>
<dbReference type="Gene3D" id="2.60.40.290">
    <property type="match status" value="1"/>
</dbReference>
<dbReference type="PANTHER" id="PTHR35923">
    <property type="entry name" value="MAJOR EXTRACELLULAR ENDOGLUCANASE"/>
    <property type="match status" value="1"/>
</dbReference>
<feature type="compositionally biased region" description="Low complexity" evidence="8">
    <location>
        <begin position="385"/>
        <end position="418"/>
    </location>
</feature>
<evidence type="ECO:0000256" key="9">
    <source>
        <dbReference type="SAM" id="SignalP"/>
    </source>
</evidence>
<dbReference type="SUPFAM" id="SSF51445">
    <property type="entry name" value="(Trans)glycosidases"/>
    <property type="match status" value="1"/>
</dbReference>
<organism evidence="11 12">
    <name type="scientific">Microbacterium terricola</name>
    <dbReference type="NCBI Taxonomy" id="344163"/>
    <lineage>
        <taxon>Bacteria</taxon>
        <taxon>Bacillati</taxon>
        <taxon>Actinomycetota</taxon>
        <taxon>Actinomycetes</taxon>
        <taxon>Micrococcales</taxon>
        <taxon>Microbacteriaceae</taxon>
        <taxon>Microbacterium</taxon>
    </lineage>
</organism>
<dbReference type="PANTHER" id="PTHR35923:SF2">
    <property type="entry name" value="ENDOGLUCANASE"/>
    <property type="match status" value="1"/>
</dbReference>
<name>A0ABM8DW65_9MICO</name>
<dbReference type="InterPro" id="IPR001547">
    <property type="entry name" value="Glyco_hydro_5"/>
</dbReference>
<dbReference type="InterPro" id="IPR001919">
    <property type="entry name" value="CBD2"/>
</dbReference>
<feature type="chain" id="PRO_5046451932" description="Endoglucanase" evidence="9">
    <location>
        <begin position="39"/>
        <end position="523"/>
    </location>
</feature>
<dbReference type="InterPro" id="IPR008965">
    <property type="entry name" value="CBM2/CBM3_carb-bd_dom_sf"/>
</dbReference>
<keyword evidence="6 7" id="KW-0624">Polysaccharide degradation</keyword>
<dbReference type="InterPro" id="IPR018087">
    <property type="entry name" value="Glyco_hydro_5_CS"/>
</dbReference>
<keyword evidence="12" id="KW-1185">Reference proteome</keyword>
<comment type="similarity">
    <text evidence="7">Belongs to the glycosyl hydrolase 5 (cellulase A) family.</text>
</comment>
<keyword evidence="9" id="KW-0732">Signal</keyword>
<evidence type="ECO:0000256" key="3">
    <source>
        <dbReference type="ARBA" id="ARBA00023001"/>
    </source>
</evidence>
<evidence type="ECO:0000256" key="7">
    <source>
        <dbReference type="RuleBase" id="RU361153"/>
    </source>
</evidence>
<gene>
    <name evidence="11" type="ORF">Microterr_05630</name>
</gene>
<evidence type="ECO:0000313" key="11">
    <source>
        <dbReference type="EMBL" id="BDV29903.1"/>
    </source>
</evidence>
<dbReference type="EMBL" id="AP027141">
    <property type="protein sequence ID" value="BDV29903.1"/>
    <property type="molecule type" value="Genomic_DNA"/>
</dbReference>
<dbReference type="SMART" id="SM00637">
    <property type="entry name" value="CBD_II"/>
    <property type="match status" value="1"/>
</dbReference>
<dbReference type="PROSITE" id="PS51173">
    <property type="entry name" value="CBM2"/>
    <property type="match status" value="1"/>
</dbReference>
<evidence type="ECO:0000256" key="1">
    <source>
        <dbReference type="ARBA" id="ARBA00000966"/>
    </source>
</evidence>
<evidence type="ECO:0000256" key="8">
    <source>
        <dbReference type="SAM" id="MobiDB-lite"/>
    </source>
</evidence>
<reference evidence="11 12" key="1">
    <citation type="submission" date="2022-12" db="EMBL/GenBank/DDBJ databases">
        <title>Microbacterium terricola strain KV-448 chromosome, complete genome.</title>
        <authorList>
            <person name="Oshima T."/>
            <person name="Moriya T."/>
            <person name="Bessho Y."/>
        </authorList>
    </citation>
    <scope>NUCLEOTIDE SEQUENCE [LARGE SCALE GENOMIC DNA]</scope>
    <source>
        <strain evidence="11 12">KV-448</strain>
    </source>
</reference>
<evidence type="ECO:0000256" key="6">
    <source>
        <dbReference type="ARBA" id="ARBA00023326"/>
    </source>
</evidence>
<keyword evidence="2 7" id="KW-0378">Hydrolase</keyword>
<evidence type="ECO:0000313" key="12">
    <source>
        <dbReference type="Proteomes" id="UP001317779"/>
    </source>
</evidence>
<dbReference type="Pfam" id="PF00553">
    <property type="entry name" value="CBM_2"/>
    <property type="match status" value="1"/>
</dbReference>
<dbReference type="EC" id="3.2.1.4" evidence="7"/>
<proteinExistence type="inferred from homology"/>
<keyword evidence="3 7" id="KW-0136">Cellulose degradation</keyword>
<dbReference type="SUPFAM" id="SSF49384">
    <property type="entry name" value="Carbohydrate-binding domain"/>
    <property type="match status" value="1"/>
</dbReference>
<protein>
    <recommendedName>
        <fullName evidence="7">Endoglucanase</fullName>
        <ecNumber evidence="7">3.2.1.4</ecNumber>
    </recommendedName>
</protein>
<evidence type="ECO:0000256" key="2">
    <source>
        <dbReference type="ARBA" id="ARBA00022801"/>
    </source>
</evidence>
<feature type="domain" description="CBM2" evidence="10">
    <location>
        <begin position="417"/>
        <end position="523"/>
    </location>
</feature>